<name>A0AAJ1SRY3_9MICC</name>
<accession>A0AAJ1SRY3</accession>
<dbReference type="AlphaFoldDB" id="A0AAJ1SRY3"/>
<organism evidence="2 3">
    <name type="scientific">Pseudarthrobacter niigatensis</name>
    <dbReference type="NCBI Taxonomy" id="369935"/>
    <lineage>
        <taxon>Bacteria</taxon>
        <taxon>Bacillati</taxon>
        <taxon>Actinomycetota</taxon>
        <taxon>Actinomycetes</taxon>
        <taxon>Micrococcales</taxon>
        <taxon>Micrococcaceae</taxon>
        <taxon>Pseudarthrobacter</taxon>
    </lineage>
</organism>
<evidence type="ECO:0000313" key="2">
    <source>
        <dbReference type="EMBL" id="MDQ0145509.1"/>
    </source>
</evidence>
<sequence length="69" mass="6876">MTGATMDRGPMAGKNALAAADEYQDLLRECPGIPGFLLALGTSSASGLRTDASTLDGGELSAPPVGPRG</sequence>
<gene>
    <name evidence="2" type="ORF">J2T23_001399</name>
</gene>
<evidence type="ECO:0000256" key="1">
    <source>
        <dbReference type="SAM" id="MobiDB-lite"/>
    </source>
</evidence>
<dbReference type="Proteomes" id="UP001239267">
    <property type="component" value="Unassembled WGS sequence"/>
</dbReference>
<protein>
    <submittedName>
        <fullName evidence="2">Uncharacterized protein</fullName>
    </submittedName>
</protein>
<evidence type="ECO:0000313" key="3">
    <source>
        <dbReference type="Proteomes" id="UP001239267"/>
    </source>
</evidence>
<comment type="caution">
    <text evidence="2">The sequence shown here is derived from an EMBL/GenBank/DDBJ whole genome shotgun (WGS) entry which is preliminary data.</text>
</comment>
<feature type="region of interest" description="Disordered" evidence="1">
    <location>
        <begin position="48"/>
        <end position="69"/>
    </location>
</feature>
<dbReference type="EMBL" id="JAUSTB010000003">
    <property type="protein sequence ID" value="MDQ0145509.1"/>
    <property type="molecule type" value="Genomic_DNA"/>
</dbReference>
<proteinExistence type="predicted"/>
<reference evidence="2 3" key="1">
    <citation type="submission" date="2023-07" db="EMBL/GenBank/DDBJ databases">
        <title>Sorghum-associated microbial communities from plants grown in Nebraska, USA.</title>
        <authorList>
            <person name="Schachtman D."/>
        </authorList>
    </citation>
    <scope>NUCLEOTIDE SEQUENCE [LARGE SCALE GENOMIC DNA]</scope>
    <source>
        <strain evidence="2 3">DS1001</strain>
    </source>
</reference>
<dbReference type="RefSeq" id="WP_307358376.1">
    <property type="nucleotide sequence ID" value="NZ_JAUSTB010000003.1"/>
</dbReference>
<keyword evidence="3" id="KW-1185">Reference proteome</keyword>